<keyword evidence="2" id="KW-0813">Transport</keyword>
<dbReference type="GO" id="GO:0005886">
    <property type="term" value="C:plasma membrane"/>
    <property type="evidence" value="ECO:0007669"/>
    <property type="project" value="UniProtKB-SubCell"/>
</dbReference>
<accession>A0A7W9LQZ2</accession>
<feature type="transmembrane region" description="Helical" evidence="8">
    <location>
        <begin position="365"/>
        <end position="384"/>
    </location>
</feature>
<gene>
    <name evidence="10" type="ORF">HDA41_000845</name>
</gene>
<dbReference type="InterPro" id="IPR005829">
    <property type="entry name" value="Sugar_transporter_CS"/>
</dbReference>
<dbReference type="EMBL" id="JACHNE010000001">
    <property type="protein sequence ID" value="MBB5792881.1"/>
    <property type="molecule type" value="Genomic_DNA"/>
</dbReference>
<keyword evidence="4 8" id="KW-0812">Transmembrane</keyword>
<dbReference type="SUPFAM" id="SSF103473">
    <property type="entry name" value="MFS general substrate transporter"/>
    <property type="match status" value="1"/>
</dbReference>
<feature type="domain" description="Major facilitator superfamily (MFS) profile" evidence="9">
    <location>
        <begin position="21"/>
        <end position="471"/>
    </location>
</feature>
<keyword evidence="7" id="KW-0046">Antibiotic resistance</keyword>
<dbReference type="GO" id="GO:0046677">
    <property type="term" value="P:response to antibiotic"/>
    <property type="evidence" value="ECO:0007669"/>
    <property type="project" value="UniProtKB-KW"/>
</dbReference>
<keyword evidence="5 8" id="KW-1133">Transmembrane helix</keyword>
<dbReference type="AlphaFoldDB" id="A0A7W9LQZ2"/>
<comment type="caution">
    <text evidence="10">The sequence shown here is derived from an EMBL/GenBank/DDBJ whole genome shotgun (WGS) entry which is preliminary data.</text>
</comment>
<feature type="transmembrane region" description="Helical" evidence="8">
    <location>
        <begin position="278"/>
        <end position="300"/>
    </location>
</feature>
<dbReference type="Gene3D" id="1.20.1720.10">
    <property type="entry name" value="Multidrug resistance protein D"/>
    <property type="match status" value="1"/>
</dbReference>
<feature type="transmembrane region" description="Helical" evidence="8">
    <location>
        <begin position="175"/>
        <end position="195"/>
    </location>
</feature>
<dbReference type="Gene3D" id="1.20.1250.20">
    <property type="entry name" value="MFS general substrate transporter like domains"/>
    <property type="match status" value="1"/>
</dbReference>
<dbReference type="RefSeq" id="WP_184980756.1">
    <property type="nucleotide sequence ID" value="NZ_JACHNE010000001.1"/>
</dbReference>
<protein>
    <submittedName>
        <fullName evidence="10">MFS family permease</fullName>
    </submittedName>
</protein>
<evidence type="ECO:0000256" key="8">
    <source>
        <dbReference type="SAM" id="Phobius"/>
    </source>
</evidence>
<sequence length="493" mass="51410">MTSPLTSPTSEGRWTPRLWGTLLVLCAAMFLDALDVSMVGVALPSIGADLGLSTSALQWIVSGYILGYGGLLLLGGRAADLLGRRQVFLVALGVFALASLLGGLVDSGPLLIASRFVKGLSAAFTAPAGLSIITTTFPEGPLRNRALAIYTTCGATGYSMGLVFSGLLTEASWRLTMLLPAPVALIALLVGLKLLPRSERERGQGGYDIPGAVLGTTSMLLLVFTVVEAPEAGWASARTLLSFAAVAVLLAAFVAVERRSPSPLIRLGVLRSGPQVRAQLGAFTFVGSYIGFQFLVTLYMQQLLGWSALHTALAFLPAGALVALSATKVGAVIDRFGTARLMVLGFALMVTGYVLFLRIDLDPVYAAVILPTMLLVGSGFALTFPSLNVQATNGVDEHEQGMVSGLLNTSVQVGGAIFLAVVTAVVTANSPERGNASPQAVLDSYRPGLVVVTLIAFAGLLITLTGLRPRRRQSSVVVAMSAPKKAEPVAVRD</sequence>
<feature type="transmembrane region" description="Helical" evidence="8">
    <location>
        <begin position="87"/>
        <end position="104"/>
    </location>
</feature>
<reference evidence="10 11" key="1">
    <citation type="submission" date="2020-08" db="EMBL/GenBank/DDBJ databases">
        <title>Sequencing the genomes of 1000 actinobacteria strains.</title>
        <authorList>
            <person name="Klenk H.-P."/>
        </authorList>
    </citation>
    <scope>NUCLEOTIDE SEQUENCE [LARGE SCALE GENOMIC DNA]</scope>
    <source>
        <strain evidence="10 11">DSM 40084</strain>
    </source>
</reference>
<evidence type="ECO:0000259" key="9">
    <source>
        <dbReference type="PROSITE" id="PS50850"/>
    </source>
</evidence>
<feature type="transmembrane region" description="Helical" evidence="8">
    <location>
        <begin position="21"/>
        <end position="44"/>
    </location>
</feature>
<feature type="transmembrane region" description="Helical" evidence="8">
    <location>
        <begin position="116"/>
        <end position="135"/>
    </location>
</feature>
<feature type="transmembrane region" description="Helical" evidence="8">
    <location>
        <begin position="306"/>
        <end position="327"/>
    </location>
</feature>
<feature type="transmembrane region" description="Helical" evidence="8">
    <location>
        <begin position="448"/>
        <end position="467"/>
    </location>
</feature>
<evidence type="ECO:0000256" key="2">
    <source>
        <dbReference type="ARBA" id="ARBA00022448"/>
    </source>
</evidence>
<name>A0A7W9LQZ2_9ACTN</name>
<evidence type="ECO:0000313" key="11">
    <source>
        <dbReference type="Proteomes" id="UP000590647"/>
    </source>
</evidence>
<evidence type="ECO:0000256" key="7">
    <source>
        <dbReference type="ARBA" id="ARBA00023251"/>
    </source>
</evidence>
<dbReference type="PANTHER" id="PTHR42718:SF46">
    <property type="entry name" value="BLR6921 PROTEIN"/>
    <property type="match status" value="1"/>
</dbReference>
<comment type="subcellular location">
    <subcellularLocation>
        <location evidence="1">Cell membrane</location>
        <topology evidence="1">Multi-pass membrane protein</topology>
    </subcellularLocation>
</comment>
<feature type="transmembrane region" description="Helical" evidence="8">
    <location>
        <begin position="207"/>
        <end position="227"/>
    </location>
</feature>
<dbReference type="InterPro" id="IPR036259">
    <property type="entry name" value="MFS_trans_sf"/>
</dbReference>
<feature type="transmembrane region" description="Helical" evidence="8">
    <location>
        <begin position="405"/>
        <end position="428"/>
    </location>
</feature>
<feature type="transmembrane region" description="Helical" evidence="8">
    <location>
        <begin position="147"/>
        <end position="169"/>
    </location>
</feature>
<feature type="transmembrane region" description="Helical" evidence="8">
    <location>
        <begin position="56"/>
        <end position="75"/>
    </location>
</feature>
<evidence type="ECO:0000256" key="3">
    <source>
        <dbReference type="ARBA" id="ARBA00022475"/>
    </source>
</evidence>
<evidence type="ECO:0000256" key="4">
    <source>
        <dbReference type="ARBA" id="ARBA00022692"/>
    </source>
</evidence>
<dbReference type="GO" id="GO:0022857">
    <property type="term" value="F:transmembrane transporter activity"/>
    <property type="evidence" value="ECO:0007669"/>
    <property type="project" value="InterPro"/>
</dbReference>
<dbReference type="Pfam" id="PF07690">
    <property type="entry name" value="MFS_1"/>
    <property type="match status" value="1"/>
</dbReference>
<feature type="transmembrane region" description="Helical" evidence="8">
    <location>
        <begin position="239"/>
        <end position="257"/>
    </location>
</feature>
<keyword evidence="3" id="KW-1003">Cell membrane</keyword>
<evidence type="ECO:0000313" key="10">
    <source>
        <dbReference type="EMBL" id="MBB5792881.1"/>
    </source>
</evidence>
<organism evidence="10 11">
    <name type="scientific">Streptomyces caelestis</name>
    <dbReference type="NCBI Taxonomy" id="36816"/>
    <lineage>
        <taxon>Bacteria</taxon>
        <taxon>Bacillati</taxon>
        <taxon>Actinomycetota</taxon>
        <taxon>Actinomycetes</taxon>
        <taxon>Kitasatosporales</taxon>
        <taxon>Streptomycetaceae</taxon>
        <taxon>Streptomyces</taxon>
    </lineage>
</organism>
<feature type="transmembrane region" description="Helical" evidence="8">
    <location>
        <begin position="339"/>
        <end position="359"/>
    </location>
</feature>
<dbReference type="PANTHER" id="PTHR42718">
    <property type="entry name" value="MAJOR FACILITATOR SUPERFAMILY MULTIDRUG TRANSPORTER MFSC"/>
    <property type="match status" value="1"/>
</dbReference>
<proteinExistence type="predicted"/>
<evidence type="ECO:0000256" key="1">
    <source>
        <dbReference type="ARBA" id="ARBA00004651"/>
    </source>
</evidence>
<dbReference type="InterPro" id="IPR020846">
    <property type="entry name" value="MFS_dom"/>
</dbReference>
<dbReference type="CDD" id="cd17321">
    <property type="entry name" value="MFS_MMR_MDR_like"/>
    <property type="match status" value="1"/>
</dbReference>
<keyword evidence="6 8" id="KW-0472">Membrane</keyword>
<dbReference type="PROSITE" id="PS00216">
    <property type="entry name" value="SUGAR_TRANSPORT_1"/>
    <property type="match status" value="1"/>
</dbReference>
<dbReference type="InterPro" id="IPR011701">
    <property type="entry name" value="MFS"/>
</dbReference>
<dbReference type="Proteomes" id="UP000590647">
    <property type="component" value="Unassembled WGS sequence"/>
</dbReference>
<keyword evidence="11" id="KW-1185">Reference proteome</keyword>
<evidence type="ECO:0000256" key="6">
    <source>
        <dbReference type="ARBA" id="ARBA00023136"/>
    </source>
</evidence>
<dbReference type="PROSITE" id="PS50850">
    <property type="entry name" value="MFS"/>
    <property type="match status" value="1"/>
</dbReference>
<evidence type="ECO:0000256" key="5">
    <source>
        <dbReference type="ARBA" id="ARBA00022989"/>
    </source>
</evidence>